<keyword evidence="2" id="KW-0812">Transmembrane</keyword>
<feature type="region of interest" description="Disordered" evidence="1">
    <location>
        <begin position="202"/>
        <end position="226"/>
    </location>
</feature>
<evidence type="ECO:0000256" key="2">
    <source>
        <dbReference type="SAM" id="Phobius"/>
    </source>
</evidence>
<dbReference type="Proteomes" id="UP000800235">
    <property type="component" value="Unassembled WGS sequence"/>
</dbReference>
<comment type="caution">
    <text evidence="3">The sequence shown here is derived from an EMBL/GenBank/DDBJ whole genome shotgun (WGS) entry which is preliminary data.</text>
</comment>
<feature type="transmembrane region" description="Helical" evidence="2">
    <location>
        <begin position="54"/>
        <end position="76"/>
    </location>
</feature>
<keyword evidence="4" id="KW-1185">Reference proteome</keyword>
<feature type="transmembrane region" description="Helical" evidence="2">
    <location>
        <begin position="21"/>
        <end position="42"/>
    </location>
</feature>
<gene>
    <name evidence="3" type="ORF">EJ08DRAFT_698434</name>
</gene>
<organism evidence="3 4">
    <name type="scientific">Tothia fuscella</name>
    <dbReference type="NCBI Taxonomy" id="1048955"/>
    <lineage>
        <taxon>Eukaryota</taxon>
        <taxon>Fungi</taxon>
        <taxon>Dikarya</taxon>
        <taxon>Ascomycota</taxon>
        <taxon>Pezizomycotina</taxon>
        <taxon>Dothideomycetes</taxon>
        <taxon>Pleosporomycetidae</taxon>
        <taxon>Venturiales</taxon>
        <taxon>Cylindrosympodiaceae</taxon>
        <taxon>Tothia</taxon>
    </lineage>
</organism>
<evidence type="ECO:0000256" key="1">
    <source>
        <dbReference type="SAM" id="MobiDB-lite"/>
    </source>
</evidence>
<evidence type="ECO:0008006" key="5">
    <source>
        <dbReference type="Google" id="ProtNLM"/>
    </source>
</evidence>
<feature type="transmembrane region" description="Helical" evidence="2">
    <location>
        <begin position="137"/>
        <end position="159"/>
    </location>
</feature>
<protein>
    <recommendedName>
        <fullName evidence="5">MARVEL domain-containing protein</fullName>
    </recommendedName>
</protein>
<keyword evidence="2" id="KW-0472">Membrane</keyword>
<dbReference type="EMBL" id="MU007048">
    <property type="protein sequence ID" value="KAF2429294.1"/>
    <property type="molecule type" value="Genomic_DNA"/>
</dbReference>
<sequence length="226" mass="25558">MAFGRSTTKVAPSKYPKVLFHGLRSAQLLASVVVGAVMFYFIYHLNHDHWQIPWTFIFFTVASLFTIIALCVTIVMHCCIGLNPRLNLTINSTLWAVWAAAFGMLWWWASKTIFNKCDVEHWSGETGIMVCRIYKTLFAFGMLGFASTTLALALDLYVFKKATRLGKYNAMQDLDNKRTTAAFHDGDSQENLAGLNAQENRRPGQAGYALPEEQFDDDTSYRGHHL</sequence>
<feature type="transmembrane region" description="Helical" evidence="2">
    <location>
        <begin position="88"/>
        <end position="109"/>
    </location>
</feature>
<evidence type="ECO:0000313" key="4">
    <source>
        <dbReference type="Proteomes" id="UP000800235"/>
    </source>
</evidence>
<proteinExistence type="predicted"/>
<keyword evidence="2" id="KW-1133">Transmembrane helix</keyword>
<name>A0A9P4NNU0_9PEZI</name>
<dbReference type="AlphaFoldDB" id="A0A9P4NNU0"/>
<reference evidence="3" key="1">
    <citation type="journal article" date="2020" name="Stud. Mycol.">
        <title>101 Dothideomycetes genomes: a test case for predicting lifestyles and emergence of pathogens.</title>
        <authorList>
            <person name="Haridas S."/>
            <person name="Albert R."/>
            <person name="Binder M."/>
            <person name="Bloem J."/>
            <person name="Labutti K."/>
            <person name="Salamov A."/>
            <person name="Andreopoulos B."/>
            <person name="Baker S."/>
            <person name="Barry K."/>
            <person name="Bills G."/>
            <person name="Bluhm B."/>
            <person name="Cannon C."/>
            <person name="Castanera R."/>
            <person name="Culley D."/>
            <person name="Daum C."/>
            <person name="Ezra D."/>
            <person name="Gonzalez J."/>
            <person name="Henrissat B."/>
            <person name="Kuo A."/>
            <person name="Liang C."/>
            <person name="Lipzen A."/>
            <person name="Lutzoni F."/>
            <person name="Magnuson J."/>
            <person name="Mondo S."/>
            <person name="Nolan M."/>
            <person name="Ohm R."/>
            <person name="Pangilinan J."/>
            <person name="Park H.-J."/>
            <person name="Ramirez L."/>
            <person name="Alfaro M."/>
            <person name="Sun H."/>
            <person name="Tritt A."/>
            <person name="Yoshinaga Y."/>
            <person name="Zwiers L.-H."/>
            <person name="Turgeon B."/>
            <person name="Goodwin S."/>
            <person name="Spatafora J."/>
            <person name="Crous P."/>
            <person name="Grigoriev I."/>
        </authorList>
    </citation>
    <scope>NUCLEOTIDE SEQUENCE</scope>
    <source>
        <strain evidence="3">CBS 130266</strain>
    </source>
</reference>
<dbReference type="OrthoDB" id="5344006at2759"/>
<accession>A0A9P4NNU0</accession>
<evidence type="ECO:0000313" key="3">
    <source>
        <dbReference type="EMBL" id="KAF2429294.1"/>
    </source>
</evidence>